<dbReference type="PANTHER" id="PTHR37419">
    <property type="entry name" value="SERINE/THREONINE-PROTEIN KINASE TOXIN HIPA"/>
    <property type="match status" value="1"/>
</dbReference>
<gene>
    <name evidence="6" type="ORF">BM477_02370</name>
</gene>
<sequence length="399" mass="43624">MIQTAAPALDQMRFIDTVDVYKGDYLAGTLKRNETGEVEFSYLDSYDGEAISFSLPLGEKAVRPGGALPPFFAGLLPEGHRLTVLNRATKTSLDDELTMLLAVGADTPGDVRLFPSGVAPTEPAPLVGELAESDFRVITDTVDRYAVPGVQAKASASMINMPISTEGRYAILKINPPVHPHLVQNEYLHLKSARALKIPVAQAELLTDSKGCEGLFVTRFDRVAGKDGKLMRLAQEDATQVLEILPAQKYSVASEDVVRALAERTQAPKIATRTLYLQFLFAWLTGNGDLHAKNLSILRNLKGIWSVAPMYDLACTALYRDFTMALPVAGRTNKLSGRHWDEFADNIGLPIRAARDIQRLALSTAKSIDLSQLPFEGSPLSGAQKELSSRRFKIESLLQ</sequence>
<dbReference type="InterPro" id="IPR012893">
    <property type="entry name" value="HipA-like_C"/>
</dbReference>
<evidence type="ECO:0000259" key="5">
    <source>
        <dbReference type="Pfam" id="PF13657"/>
    </source>
</evidence>
<dbReference type="GO" id="GO:0005829">
    <property type="term" value="C:cytosol"/>
    <property type="evidence" value="ECO:0007669"/>
    <property type="project" value="TreeGrafter"/>
</dbReference>
<dbReference type="Gene3D" id="1.10.1070.20">
    <property type="match status" value="1"/>
</dbReference>
<protein>
    <submittedName>
        <fullName evidence="6">HipA-like protein</fullName>
    </submittedName>
</protein>
<dbReference type="AlphaFoldDB" id="A0A1Q5PRS0"/>
<keyword evidence="3" id="KW-0418">Kinase</keyword>
<dbReference type="Proteomes" id="UP000186465">
    <property type="component" value="Unassembled WGS sequence"/>
</dbReference>
<dbReference type="Pfam" id="PF13657">
    <property type="entry name" value="Couple_hipA"/>
    <property type="match status" value="1"/>
</dbReference>
<evidence type="ECO:0000256" key="3">
    <source>
        <dbReference type="ARBA" id="ARBA00022777"/>
    </source>
</evidence>
<comment type="similarity">
    <text evidence="1">Belongs to the HipA Ser/Thr kinase family.</text>
</comment>
<evidence type="ECO:0000259" key="4">
    <source>
        <dbReference type="Pfam" id="PF07804"/>
    </source>
</evidence>
<organism evidence="6 7">
    <name type="scientific">Boudabousia marimammalium</name>
    <dbReference type="NCBI Taxonomy" id="156892"/>
    <lineage>
        <taxon>Bacteria</taxon>
        <taxon>Bacillati</taxon>
        <taxon>Actinomycetota</taxon>
        <taxon>Actinomycetes</taxon>
        <taxon>Actinomycetales</taxon>
        <taxon>Actinomycetaceae</taxon>
        <taxon>Boudabousia</taxon>
    </lineage>
</organism>
<dbReference type="OrthoDB" id="3182374at2"/>
<evidence type="ECO:0000256" key="2">
    <source>
        <dbReference type="ARBA" id="ARBA00022679"/>
    </source>
</evidence>
<keyword evidence="2" id="KW-0808">Transferase</keyword>
<dbReference type="PANTHER" id="PTHR37419:SF1">
    <property type="entry name" value="SERINE_THREONINE-PROTEIN KINASE TOXIN HIPA"/>
    <property type="match status" value="1"/>
</dbReference>
<evidence type="ECO:0000256" key="1">
    <source>
        <dbReference type="ARBA" id="ARBA00010164"/>
    </source>
</evidence>
<feature type="domain" description="HipA-like C-terminal" evidence="4">
    <location>
        <begin position="147"/>
        <end position="359"/>
    </location>
</feature>
<comment type="caution">
    <text evidence="6">The sequence shown here is derived from an EMBL/GenBank/DDBJ whole genome shotgun (WGS) entry which is preliminary data.</text>
</comment>
<feature type="domain" description="HipA N-terminal subdomain 1" evidence="5">
    <location>
        <begin position="19"/>
        <end position="113"/>
    </location>
</feature>
<dbReference type="STRING" id="156892.BM477_02370"/>
<keyword evidence="7" id="KW-1185">Reference proteome</keyword>
<dbReference type="EMBL" id="MPDM01000002">
    <property type="protein sequence ID" value="OKL50256.1"/>
    <property type="molecule type" value="Genomic_DNA"/>
</dbReference>
<accession>A0A1Q5PRS0</accession>
<evidence type="ECO:0000313" key="7">
    <source>
        <dbReference type="Proteomes" id="UP000186465"/>
    </source>
</evidence>
<evidence type="ECO:0000313" key="6">
    <source>
        <dbReference type="EMBL" id="OKL50256.1"/>
    </source>
</evidence>
<dbReference type="InterPro" id="IPR052028">
    <property type="entry name" value="HipA_Ser/Thr_kinase"/>
</dbReference>
<name>A0A1Q5PRS0_9ACTO</name>
<reference evidence="7" key="1">
    <citation type="submission" date="2016-11" db="EMBL/GenBank/DDBJ databases">
        <title>Actinomyces gypaetusis sp. nov. isolated from Gypaetus barbatus in Qinghai Tibet Plateau China.</title>
        <authorList>
            <person name="Meng X."/>
        </authorList>
    </citation>
    <scope>NUCLEOTIDE SEQUENCE [LARGE SCALE GENOMIC DNA]</scope>
    <source>
        <strain evidence="7">DSM 15383</strain>
    </source>
</reference>
<dbReference type="NCBIfam" id="TIGR03071">
    <property type="entry name" value="couple_hipA"/>
    <property type="match status" value="1"/>
</dbReference>
<dbReference type="Pfam" id="PF07804">
    <property type="entry name" value="HipA_C"/>
    <property type="match status" value="1"/>
</dbReference>
<dbReference type="RefSeq" id="WP_075361082.1">
    <property type="nucleotide sequence ID" value="NZ_MPDM01000002.1"/>
</dbReference>
<proteinExistence type="inferred from homology"/>
<dbReference type="GO" id="GO:0004674">
    <property type="term" value="F:protein serine/threonine kinase activity"/>
    <property type="evidence" value="ECO:0007669"/>
    <property type="project" value="TreeGrafter"/>
</dbReference>
<dbReference type="InterPro" id="IPR017508">
    <property type="entry name" value="HipA_N1"/>
</dbReference>